<sequence length="228" mass="23395">MGGRRGWIVALVVLVGGVAVGLASLGADRVPSTARESGLDHHTLPALLYFALVTLVDTYLGWCVIPVLLGYGAVRSPGRAAATGATFALVALTAYTVARHIALVHDAQKLAALDLPPSPTQVPDPSVLDTAVGVVLSPLLVVAVAGAVLGALAGYHARRLPFLLLVLAAAVAVDLWRRTNTPWLSIANGVPNVLLVAAGIVALAWTVVATLRMHRGSSTASSGAPRHP</sequence>
<organism evidence="2 3">
    <name type="scientific">Salinactinospora qingdaonensis</name>
    <dbReference type="NCBI Taxonomy" id="702744"/>
    <lineage>
        <taxon>Bacteria</taxon>
        <taxon>Bacillati</taxon>
        <taxon>Actinomycetota</taxon>
        <taxon>Actinomycetes</taxon>
        <taxon>Streptosporangiales</taxon>
        <taxon>Nocardiopsidaceae</taxon>
        <taxon>Salinactinospora</taxon>
    </lineage>
</organism>
<evidence type="ECO:0000256" key="1">
    <source>
        <dbReference type="SAM" id="Phobius"/>
    </source>
</evidence>
<feature type="transmembrane region" description="Helical" evidence="1">
    <location>
        <begin position="189"/>
        <end position="211"/>
    </location>
</feature>
<feature type="transmembrane region" description="Helical" evidence="1">
    <location>
        <begin position="81"/>
        <end position="98"/>
    </location>
</feature>
<feature type="transmembrane region" description="Helical" evidence="1">
    <location>
        <begin position="160"/>
        <end position="177"/>
    </location>
</feature>
<gene>
    <name evidence="2" type="ORF">GCM10022402_05500</name>
</gene>
<keyword evidence="1" id="KW-0472">Membrane</keyword>
<keyword evidence="3" id="KW-1185">Reference proteome</keyword>
<accession>A0ABP7F052</accession>
<reference evidence="3" key="1">
    <citation type="journal article" date="2019" name="Int. J. Syst. Evol. Microbiol.">
        <title>The Global Catalogue of Microorganisms (GCM) 10K type strain sequencing project: providing services to taxonomists for standard genome sequencing and annotation.</title>
        <authorList>
            <consortium name="The Broad Institute Genomics Platform"/>
            <consortium name="The Broad Institute Genome Sequencing Center for Infectious Disease"/>
            <person name="Wu L."/>
            <person name="Ma J."/>
        </authorList>
    </citation>
    <scope>NUCLEOTIDE SEQUENCE [LARGE SCALE GENOMIC DNA]</scope>
    <source>
        <strain evidence="3">JCM 17137</strain>
    </source>
</reference>
<feature type="transmembrane region" description="Helical" evidence="1">
    <location>
        <begin position="131"/>
        <end position="153"/>
    </location>
</feature>
<protein>
    <submittedName>
        <fullName evidence="2">Uncharacterized protein</fullName>
    </submittedName>
</protein>
<dbReference type="Proteomes" id="UP001500908">
    <property type="component" value="Unassembled WGS sequence"/>
</dbReference>
<dbReference type="EMBL" id="BAABDD010000002">
    <property type="protein sequence ID" value="GAA3727683.1"/>
    <property type="molecule type" value="Genomic_DNA"/>
</dbReference>
<evidence type="ECO:0000313" key="3">
    <source>
        <dbReference type="Proteomes" id="UP001500908"/>
    </source>
</evidence>
<feature type="transmembrane region" description="Helical" evidence="1">
    <location>
        <begin position="7"/>
        <end position="27"/>
    </location>
</feature>
<keyword evidence="1" id="KW-1133">Transmembrane helix</keyword>
<dbReference type="RefSeq" id="WP_344966921.1">
    <property type="nucleotide sequence ID" value="NZ_BAABDD010000002.1"/>
</dbReference>
<name>A0ABP7F052_9ACTN</name>
<evidence type="ECO:0000313" key="2">
    <source>
        <dbReference type="EMBL" id="GAA3727683.1"/>
    </source>
</evidence>
<keyword evidence="1" id="KW-0812">Transmembrane</keyword>
<feature type="transmembrane region" description="Helical" evidence="1">
    <location>
        <begin position="47"/>
        <end position="69"/>
    </location>
</feature>
<proteinExistence type="predicted"/>
<comment type="caution">
    <text evidence="2">The sequence shown here is derived from an EMBL/GenBank/DDBJ whole genome shotgun (WGS) entry which is preliminary data.</text>
</comment>